<dbReference type="SUPFAM" id="SSF69304">
    <property type="entry name" value="Tricorn protease N-terminal domain"/>
    <property type="match status" value="1"/>
</dbReference>
<evidence type="ECO:0008006" key="4">
    <source>
        <dbReference type="Google" id="ProtNLM"/>
    </source>
</evidence>
<dbReference type="OMA" id="ACTKSIN"/>
<proteinExistence type="predicted"/>
<dbReference type="InParanoid" id="W3XCV9"/>
<dbReference type="RefSeq" id="XP_007832586.1">
    <property type="nucleotide sequence ID" value="XM_007834395.1"/>
</dbReference>
<protein>
    <recommendedName>
        <fullName evidence="4">Saponin hydrolase</fullName>
    </recommendedName>
</protein>
<dbReference type="Proteomes" id="UP000030651">
    <property type="component" value="Unassembled WGS sequence"/>
</dbReference>
<dbReference type="eggNOG" id="ENOG502SH4T">
    <property type="taxonomic scope" value="Eukaryota"/>
</dbReference>
<accession>W3XCV9</accession>
<keyword evidence="1" id="KW-0732">Signal</keyword>
<dbReference type="OrthoDB" id="10265322at2759"/>
<sequence length="630" mass="68173">MFWRILTSSSLLYACVAPAAGDYIPAPPLPEPIAITELPLPPLAPNNDTGSCTIELNPLGTGCLANGVAGAFQSGDFLPDGKHVIALVTYQGAPAWPDPSSIYSGQQIIIVKTDGTNFTHGDPWKCITCGVPAENAQGADLSSYDYPQAFKDGKRLLLRKTVLDCGDIDLVSDDCTPNKTYIYPLRWSTTADDSGAGGDFREQRLHPDQVHIQFNAFTTTVLGLGQYGYFGRIVFNPSPTSGTPLAPRYDIVNVTLLYNSSLPQPLTFSGDQLFHDPTKNYIGEARGFSGDGSEITYIGYSAESCNIDIFASHLTTGAVRRVTSHPEYCDPLSFSQDNKWIAIMDTRGSGRQMFISGMRGIPPIVDLIANVLPASSRNNGPRRFFQPYLLDWYGDRGDYYGQKINGNGYGVAGSGSVDDPEWNGMADPRWSPDSTQLVYWQTHTVSPSCGGDNPLPCYPSTEPYGRNYRMYLATFTDREPSAPLDVPEHADVIPWGEPYVAGSAAPNISLPPAGEYTLAGKSTGLAQVNITWLTAPQVGTISVVYKNYSDDGSSFLNGNEEVTLTLPSLYSSHFDWYSDILQTGAVNGSKKTSPEGYHASIDVLVNILDSNGTLTTTLDGVEWVSPQSGT</sequence>
<dbReference type="GeneID" id="19270827"/>
<reference evidence="3" key="1">
    <citation type="journal article" date="2015" name="BMC Genomics">
        <title>Genomic and transcriptomic analysis of the endophytic fungus Pestalotiopsis fici reveals its lifestyle and high potential for synthesis of natural products.</title>
        <authorList>
            <person name="Wang X."/>
            <person name="Zhang X."/>
            <person name="Liu L."/>
            <person name="Xiang M."/>
            <person name="Wang W."/>
            <person name="Sun X."/>
            <person name="Che Y."/>
            <person name="Guo L."/>
            <person name="Liu G."/>
            <person name="Guo L."/>
            <person name="Wang C."/>
            <person name="Yin W.B."/>
            <person name="Stadler M."/>
            <person name="Zhang X."/>
            <person name="Liu X."/>
        </authorList>
    </citation>
    <scope>NUCLEOTIDE SEQUENCE [LARGE SCALE GENOMIC DNA]</scope>
    <source>
        <strain evidence="3">W106-1 / CGMCC3.15140</strain>
    </source>
</reference>
<dbReference type="AlphaFoldDB" id="W3XCV9"/>
<evidence type="ECO:0000256" key="1">
    <source>
        <dbReference type="SAM" id="SignalP"/>
    </source>
</evidence>
<dbReference type="KEGG" id="pfy:PFICI_05814"/>
<dbReference type="InterPro" id="IPR011042">
    <property type="entry name" value="6-blade_b-propeller_TolB-like"/>
</dbReference>
<dbReference type="PROSITE" id="PS51257">
    <property type="entry name" value="PROKAR_LIPOPROTEIN"/>
    <property type="match status" value="1"/>
</dbReference>
<dbReference type="HOGENOM" id="CLU_446240_0_0_1"/>
<dbReference type="EMBL" id="KI912111">
    <property type="protein sequence ID" value="ETS83938.1"/>
    <property type="molecule type" value="Genomic_DNA"/>
</dbReference>
<evidence type="ECO:0000313" key="3">
    <source>
        <dbReference type="Proteomes" id="UP000030651"/>
    </source>
</evidence>
<feature type="chain" id="PRO_5004834517" description="Saponin hydrolase" evidence="1">
    <location>
        <begin position="22"/>
        <end position="630"/>
    </location>
</feature>
<name>W3XCV9_PESFW</name>
<gene>
    <name evidence="2" type="ORF">PFICI_05814</name>
</gene>
<feature type="signal peptide" evidence="1">
    <location>
        <begin position="1"/>
        <end position="21"/>
    </location>
</feature>
<organism evidence="2 3">
    <name type="scientific">Pestalotiopsis fici (strain W106-1 / CGMCC3.15140)</name>
    <dbReference type="NCBI Taxonomy" id="1229662"/>
    <lineage>
        <taxon>Eukaryota</taxon>
        <taxon>Fungi</taxon>
        <taxon>Dikarya</taxon>
        <taxon>Ascomycota</taxon>
        <taxon>Pezizomycotina</taxon>
        <taxon>Sordariomycetes</taxon>
        <taxon>Xylariomycetidae</taxon>
        <taxon>Amphisphaeriales</taxon>
        <taxon>Sporocadaceae</taxon>
        <taxon>Pestalotiopsis</taxon>
    </lineage>
</organism>
<evidence type="ECO:0000313" key="2">
    <source>
        <dbReference type="EMBL" id="ETS83938.1"/>
    </source>
</evidence>
<dbReference type="Gene3D" id="2.120.10.30">
    <property type="entry name" value="TolB, C-terminal domain"/>
    <property type="match status" value="1"/>
</dbReference>
<keyword evidence="3" id="KW-1185">Reference proteome</keyword>